<evidence type="ECO:0000256" key="2">
    <source>
        <dbReference type="SAM" id="Phobius"/>
    </source>
</evidence>
<feature type="transmembrane region" description="Helical" evidence="2">
    <location>
        <begin position="6"/>
        <end position="23"/>
    </location>
</feature>
<keyword evidence="5" id="KW-1185">Reference proteome</keyword>
<dbReference type="EMBL" id="JBJYXY010000001">
    <property type="protein sequence ID" value="MFN2977288.1"/>
    <property type="molecule type" value="Genomic_DNA"/>
</dbReference>
<evidence type="ECO:0000256" key="1">
    <source>
        <dbReference type="ARBA" id="ARBA00004167"/>
    </source>
</evidence>
<dbReference type="InterPro" id="IPR050710">
    <property type="entry name" value="Band7/mec-2_domain"/>
</dbReference>
<feature type="domain" description="Band 7" evidence="3">
    <location>
        <begin position="24"/>
        <end position="182"/>
    </location>
</feature>
<keyword evidence="2" id="KW-0472">Membrane</keyword>
<sequence>MELAPVFTAFLVILAIILIVTLLKTLYTVRTSQAGVVERFGKFNRIVRPGLHFLIPYGERVFFVDLQVQQAQFSVETKTRDNVFVQIPVSVQYQVLDDKIFDAFYRLSRPQKQIESFVFNSLLGHVPKLTLDETFEQMAGISIAVKTELDQTMHDFGFNILTALVTDIVPDVKVKTAMNDINAAQRSQVAAQARGEADKILKVKQAEAEAESKALQGKGIAAERQAIIDGLRSSIEHFREAVPGATAEDVMALVLLTQYFDTLKDIGIRSGTNTLFLPNNPGAANDFLQQILAGLKAGTHRGTAAVAAPQQQGYAQAPQGFTPQQ</sequence>
<reference evidence="4 5" key="1">
    <citation type="submission" date="2024-12" db="EMBL/GenBank/DDBJ databases">
        <authorList>
            <person name="Lee Y."/>
        </authorList>
    </citation>
    <scope>NUCLEOTIDE SEQUENCE [LARGE SCALE GENOMIC DNA]</scope>
    <source>
        <strain evidence="4 5">03SUJ4</strain>
    </source>
</reference>
<dbReference type="Gene3D" id="3.30.479.30">
    <property type="entry name" value="Band 7 domain"/>
    <property type="match status" value="1"/>
</dbReference>
<name>A0ABW9KQ48_9BACT</name>
<comment type="subcellular location">
    <subcellularLocation>
        <location evidence="1">Membrane</location>
        <topology evidence="1">Single-pass membrane protein</topology>
    </subcellularLocation>
</comment>
<keyword evidence="2" id="KW-1133">Transmembrane helix</keyword>
<dbReference type="CDD" id="cd03407">
    <property type="entry name" value="SPFH_like_u4"/>
    <property type="match status" value="1"/>
</dbReference>
<comment type="caution">
    <text evidence="4">The sequence shown here is derived from an EMBL/GenBank/DDBJ whole genome shotgun (WGS) entry which is preliminary data.</text>
</comment>
<evidence type="ECO:0000259" key="3">
    <source>
        <dbReference type="SMART" id="SM00244"/>
    </source>
</evidence>
<dbReference type="PANTHER" id="PTHR43327:SF10">
    <property type="entry name" value="STOMATIN-LIKE PROTEIN 2, MITOCHONDRIAL"/>
    <property type="match status" value="1"/>
</dbReference>
<dbReference type="Pfam" id="PF01145">
    <property type="entry name" value="Band_7"/>
    <property type="match status" value="1"/>
</dbReference>
<dbReference type="RefSeq" id="WP_263414543.1">
    <property type="nucleotide sequence ID" value="NZ_BAABBH010000001.1"/>
</dbReference>
<gene>
    <name evidence="4" type="ORF">ACK2TP_16075</name>
</gene>
<dbReference type="SUPFAM" id="SSF117892">
    <property type="entry name" value="Band 7/SPFH domain"/>
    <property type="match status" value="1"/>
</dbReference>
<accession>A0ABW9KQ48</accession>
<proteinExistence type="predicted"/>
<organism evidence="4 5">
    <name type="scientific">Terriglobus aquaticus</name>
    <dbReference type="NCBI Taxonomy" id="940139"/>
    <lineage>
        <taxon>Bacteria</taxon>
        <taxon>Pseudomonadati</taxon>
        <taxon>Acidobacteriota</taxon>
        <taxon>Terriglobia</taxon>
        <taxon>Terriglobales</taxon>
        <taxon>Acidobacteriaceae</taxon>
        <taxon>Terriglobus</taxon>
    </lineage>
</organism>
<keyword evidence="2" id="KW-0812">Transmembrane</keyword>
<dbReference type="Proteomes" id="UP001634747">
    <property type="component" value="Unassembled WGS sequence"/>
</dbReference>
<dbReference type="PANTHER" id="PTHR43327">
    <property type="entry name" value="STOMATIN-LIKE PROTEIN 2, MITOCHONDRIAL"/>
    <property type="match status" value="1"/>
</dbReference>
<dbReference type="SMART" id="SM00244">
    <property type="entry name" value="PHB"/>
    <property type="match status" value="1"/>
</dbReference>
<evidence type="ECO:0000313" key="4">
    <source>
        <dbReference type="EMBL" id="MFN2977288.1"/>
    </source>
</evidence>
<dbReference type="InterPro" id="IPR036013">
    <property type="entry name" value="Band_7/SPFH_dom_sf"/>
</dbReference>
<evidence type="ECO:0000313" key="5">
    <source>
        <dbReference type="Proteomes" id="UP001634747"/>
    </source>
</evidence>
<dbReference type="InterPro" id="IPR001107">
    <property type="entry name" value="Band_7"/>
</dbReference>
<protein>
    <submittedName>
        <fullName evidence="4">SPFH domain-containing protein</fullName>
    </submittedName>
</protein>